<dbReference type="AlphaFoldDB" id="A0A7X5R2F0"/>
<dbReference type="InterPro" id="IPR039425">
    <property type="entry name" value="RNA_pol_sigma-70-like"/>
</dbReference>
<dbReference type="EMBL" id="JAAMOX010000002">
    <property type="protein sequence ID" value="NIH54252.1"/>
    <property type="molecule type" value="Genomic_DNA"/>
</dbReference>
<evidence type="ECO:0000256" key="7">
    <source>
        <dbReference type="SAM" id="Phobius"/>
    </source>
</evidence>
<keyword evidence="7" id="KW-0812">Transmembrane</keyword>
<comment type="caution">
    <text evidence="8">The sequence shown here is derived from an EMBL/GenBank/DDBJ whole genome shotgun (WGS) entry which is preliminary data.</text>
</comment>
<evidence type="ECO:0000313" key="8">
    <source>
        <dbReference type="EMBL" id="NIH54252.1"/>
    </source>
</evidence>
<evidence type="ECO:0000256" key="5">
    <source>
        <dbReference type="ARBA" id="ARBA00023163"/>
    </source>
</evidence>
<evidence type="ECO:0000256" key="6">
    <source>
        <dbReference type="SAM" id="MobiDB-lite"/>
    </source>
</evidence>
<dbReference type="InterPro" id="IPR013324">
    <property type="entry name" value="RNA_pol_sigma_r3/r4-like"/>
</dbReference>
<evidence type="ECO:0000256" key="3">
    <source>
        <dbReference type="ARBA" id="ARBA00023082"/>
    </source>
</evidence>
<keyword evidence="7" id="KW-1133">Transmembrane helix</keyword>
<dbReference type="GO" id="GO:0003677">
    <property type="term" value="F:DNA binding"/>
    <property type="evidence" value="ECO:0007669"/>
    <property type="project" value="UniProtKB-KW"/>
</dbReference>
<proteinExistence type="inferred from homology"/>
<comment type="similarity">
    <text evidence="1">Belongs to the sigma-70 factor family. ECF subfamily.</text>
</comment>
<dbReference type="SUPFAM" id="SSF88659">
    <property type="entry name" value="Sigma3 and sigma4 domains of RNA polymerase sigma factors"/>
    <property type="match status" value="1"/>
</dbReference>
<dbReference type="NCBIfam" id="TIGR02937">
    <property type="entry name" value="sigma70-ECF"/>
    <property type="match status" value="1"/>
</dbReference>
<dbReference type="PANTHER" id="PTHR43133">
    <property type="entry name" value="RNA POLYMERASE ECF-TYPE SIGMA FACTO"/>
    <property type="match status" value="1"/>
</dbReference>
<gene>
    <name evidence="8" type="ORF">FHX76_002148</name>
</gene>
<keyword evidence="5" id="KW-0804">Transcription</keyword>
<keyword evidence="4" id="KW-0238">DNA-binding</keyword>
<dbReference type="SUPFAM" id="SSF88946">
    <property type="entry name" value="Sigma2 domain of RNA polymerase sigma factors"/>
    <property type="match status" value="1"/>
</dbReference>
<keyword evidence="2" id="KW-0805">Transcription regulation</keyword>
<dbReference type="InterPro" id="IPR013325">
    <property type="entry name" value="RNA_pol_sigma_r2"/>
</dbReference>
<feature type="region of interest" description="Disordered" evidence="6">
    <location>
        <begin position="261"/>
        <end position="298"/>
    </location>
</feature>
<organism evidence="8 9">
    <name type="scientific">Lysinibacter cavernae</name>
    <dbReference type="NCBI Taxonomy" id="1640652"/>
    <lineage>
        <taxon>Bacteria</taxon>
        <taxon>Bacillati</taxon>
        <taxon>Actinomycetota</taxon>
        <taxon>Actinomycetes</taxon>
        <taxon>Micrococcales</taxon>
        <taxon>Microbacteriaceae</taxon>
        <taxon>Lysinibacter</taxon>
    </lineage>
</organism>
<dbReference type="GO" id="GO:0016987">
    <property type="term" value="F:sigma factor activity"/>
    <property type="evidence" value="ECO:0007669"/>
    <property type="project" value="UniProtKB-KW"/>
</dbReference>
<dbReference type="PANTHER" id="PTHR43133:SF8">
    <property type="entry name" value="RNA POLYMERASE SIGMA FACTOR HI_1459-RELATED"/>
    <property type="match status" value="1"/>
</dbReference>
<evidence type="ECO:0000313" key="9">
    <source>
        <dbReference type="Proteomes" id="UP000541033"/>
    </source>
</evidence>
<reference evidence="8 9" key="1">
    <citation type="submission" date="2020-02" db="EMBL/GenBank/DDBJ databases">
        <title>Sequencing the genomes of 1000 actinobacteria strains.</title>
        <authorList>
            <person name="Klenk H.-P."/>
        </authorList>
    </citation>
    <scope>NUCLEOTIDE SEQUENCE [LARGE SCALE GENOMIC DNA]</scope>
    <source>
        <strain evidence="8 9">DSM 27960</strain>
    </source>
</reference>
<dbReference type="Gene3D" id="1.10.1740.10">
    <property type="match status" value="1"/>
</dbReference>
<name>A0A7X5R2F0_9MICO</name>
<dbReference type="Proteomes" id="UP000541033">
    <property type="component" value="Unassembled WGS sequence"/>
</dbReference>
<keyword evidence="7" id="KW-0472">Membrane</keyword>
<evidence type="ECO:0000256" key="1">
    <source>
        <dbReference type="ARBA" id="ARBA00010641"/>
    </source>
</evidence>
<accession>A0A7X5R2F0</accession>
<evidence type="ECO:0000256" key="2">
    <source>
        <dbReference type="ARBA" id="ARBA00023015"/>
    </source>
</evidence>
<dbReference type="RefSeq" id="WP_167150653.1">
    <property type="nucleotide sequence ID" value="NZ_JAAMOX010000002.1"/>
</dbReference>
<keyword evidence="3" id="KW-0731">Sigma factor</keyword>
<evidence type="ECO:0000256" key="4">
    <source>
        <dbReference type="ARBA" id="ARBA00023125"/>
    </source>
</evidence>
<dbReference type="GO" id="GO:0006352">
    <property type="term" value="P:DNA-templated transcription initiation"/>
    <property type="evidence" value="ECO:0007669"/>
    <property type="project" value="InterPro"/>
</dbReference>
<dbReference type="InterPro" id="IPR014284">
    <property type="entry name" value="RNA_pol_sigma-70_dom"/>
</dbReference>
<keyword evidence="9" id="KW-1185">Reference proteome</keyword>
<feature type="transmembrane region" description="Helical" evidence="7">
    <location>
        <begin position="329"/>
        <end position="351"/>
    </location>
</feature>
<protein>
    <submittedName>
        <fullName evidence="8">RNA polymerase sigma factor (Sigma-70 family)</fullName>
    </submittedName>
</protein>
<sequence length="481" mass="51588">MNDADQIKLAQQGDDAAAAAIISSYLPYWMSAARQIIATDVRTYSTGGPRVEPTDLVQEAVLNLLDQWKKKQGAASNPRSYVTATMRNNYANKFRSPRSRERSIDEFAFEETLIVDDFEPIDTSRETALMRRALTSLAPDHQTVLQSVTIEGMKPGDLTVLLDRPAPAVSNLLARAKKALFRQVLIEHLREGGTTCKENAEKLPARVSDDHGSHGSAEPGVDHVHKCEDCQRNWRRFATIMSAFGLLPLLTVTQLANGSTPAAAAGESTSGQAPLDPSHAIYISPDSSGNRLPSDPGQAETAAAAENKISVTSTARTTGRLLSVLSSQAVLVIGVVSLSVFALALGAHTFLGSKPHQAITTSSVIDGKNPYEVSFDVALETADNGALLSIRANFAAQDQVNLTVHQMTLQLSPGTELRSTPNGLQCETANKLTTCDPVGDHYAEQSIVFEVNNPDPGGSFDLKIDARAGEDSIRGKASGQW</sequence>